<accession>A0ABR1MES0</accession>
<evidence type="ECO:0000313" key="2">
    <source>
        <dbReference type="Proteomes" id="UP001365128"/>
    </source>
</evidence>
<organism evidence="1 2">
    <name type="scientific">Phyllosticta citricarpa</name>
    <dbReference type="NCBI Taxonomy" id="55181"/>
    <lineage>
        <taxon>Eukaryota</taxon>
        <taxon>Fungi</taxon>
        <taxon>Dikarya</taxon>
        <taxon>Ascomycota</taxon>
        <taxon>Pezizomycotina</taxon>
        <taxon>Dothideomycetes</taxon>
        <taxon>Dothideomycetes incertae sedis</taxon>
        <taxon>Botryosphaeriales</taxon>
        <taxon>Phyllostictaceae</taxon>
        <taxon>Phyllosticta</taxon>
    </lineage>
</organism>
<protein>
    <submittedName>
        <fullName evidence="1">Uncharacterized protein</fullName>
    </submittedName>
</protein>
<evidence type="ECO:0000313" key="1">
    <source>
        <dbReference type="EMBL" id="KAK7547549.1"/>
    </source>
</evidence>
<sequence>MVSDSPSAAVSSDCSSFMTDTTTLAPITETTVVTTTITPSPVEALLRQQYASENGREPAQGDDVPMYAWPCDVDRYAEVCSCLGFPATTVTELAWTAIETLTLTKTQTLSGSPVFPNVTRSLASSWQDQCDEHQVLDIDSKHWIPKLSHSFKEYYTFFFRNGKLFIKEPSPMVAKRSLFERTVRRLPQPFSQCHLPFNKDDHANSVIRISVFQLEHFRHIWLIFCSEYPAPYPEFDDNVRDYH</sequence>
<gene>
    <name evidence="1" type="ORF">IWX46DRAFT_640018</name>
</gene>
<dbReference type="Proteomes" id="UP001365128">
    <property type="component" value="Unassembled WGS sequence"/>
</dbReference>
<comment type="caution">
    <text evidence="1">The sequence shown here is derived from an EMBL/GenBank/DDBJ whole genome shotgun (WGS) entry which is preliminary data.</text>
</comment>
<reference evidence="1 2" key="1">
    <citation type="submission" date="2024-04" db="EMBL/GenBank/DDBJ databases">
        <title>Phyllosticta paracitricarpa is synonymous to the EU quarantine fungus P. citricarpa based on phylogenomic analyses.</title>
        <authorList>
            <consortium name="Lawrence Berkeley National Laboratory"/>
            <person name="Van Ingen-Buijs V.A."/>
            <person name="Van Westerhoven A.C."/>
            <person name="Haridas S."/>
            <person name="Skiadas P."/>
            <person name="Martin F."/>
            <person name="Groenewald J.Z."/>
            <person name="Crous P.W."/>
            <person name="Seidl M.F."/>
        </authorList>
    </citation>
    <scope>NUCLEOTIDE SEQUENCE [LARGE SCALE GENOMIC DNA]</scope>
    <source>
        <strain evidence="1 2">CBS 122670</strain>
    </source>
</reference>
<keyword evidence="2" id="KW-1185">Reference proteome</keyword>
<dbReference type="EMBL" id="JBBPDW010000012">
    <property type="protein sequence ID" value="KAK7547549.1"/>
    <property type="molecule type" value="Genomic_DNA"/>
</dbReference>
<name>A0ABR1MES0_9PEZI</name>
<proteinExistence type="predicted"/>